<dbReference type="OrthoDB" id="1654041at2"/>
<keyword evidence="4" id="KW-1185">Reference proteome</keyword>
<proteinExistence type="predicted"/>
<reference evidence="3 4" key="1">
    <citation type="journal article" date="2019" name="Nat. Med.">
        <title>A library of human gut bacterial isolates paired with longitudinal multiomics data enables mechanistic microbiome research.</title>
        <authorList>
            <person name="Poyet M."/>
            <person name="Groussin M."/>
            <person name="Gibbons S.M."/>
            <person name="Avila-Pacheco J."/>
            <person name="Jiang X."/>
            <person name="Kearney S.M."/>
            <person name="Perrotta A.R."/>
            <person name="Berdy B."/>
            <person name="Zhao S."/>
            <person name="Lieberman T.D."/>
            <person name="Swanson P.K."/>
            <person name="Smith M."/>
            <person name="Roesemann S."/>
            <person name="Alexander J.E."/>
            <person name="Rich S.A."/>
            <person name="Livny J."/>
            <person name="Vlamakis H."/>
            <person name="Clish C."/>
            <person name="Bullock K."/>
            <person name="Deik A."/>
            <person name="Scott J."/>
            <person name="Pierce K.A."/>
            <person name="Xavier R.J."/>
            <person name="Alm E.J."/>
        </authorList>
    </citation>
    <scope>NUCLEOTIDE SEQUENCE [LARGE SCALE GENOMIC DNA]</scope>
    <source>
        <strain evidence="1 3">BIOML-A4</strain>
        <strain evidence="2 4">BIOML-A5</strain>
    </source>
</reference>
<dbReference type="GeneID" id="42456717"/>
<protein>
    <submittedName>
        <fullName evidence="1">Uncharacterized protein</fullName>
    </submittedName>
</protein>
<organism evidence="1 3">
    <name type="scientific">Holdemania massiliensis</name>
    <dbReference type="NCBI Taxonomy" id="1468449"/>
    <lineage>
        <taxon>Bacteria</taxon>
        <taxon>Bacillati</taxon>
        <taxon>Bacillota</taxon>
        <taxon>Erysipelotrichia</taxon>
        <taxon>Erysipelotrichales</taxon>
        <taxon>Erysipelotrichaceae</taxon>
        <taxon>Holdemania</taxon>
    </lineage>
</organism>
<name>A0A6N7S9D0_9FIRM</name>
<dbReference type="AlphaFoldDB" id="A0A6N7S9D0"/>
<gene>
    <name evidence="2" type="ORF">GKD88_12715</name>
    <name evidence="1" type="ORF">GKE08_13045</name>
</gene>
<dbReference type="EMBL" id="WKPJ01000022">
    <property type="protein sequence ID" value="MSA90252.1"/>
    <property type="molecule type" value="Genomic_DNA"/>
</dbReference>
<evidence type="ECO:0000313" key="3">
    <source>
        <dbReference type="Proteomes" id="UP000433575"/>
    </source>
</evidence>
<dbReference type="Proteomes" id="UP000433575">
    <property type="component" value="Unassembled WGS sequence"/>
</dbReference>
<evidence type="ECO:0000313" key="4">
    <source>
        <dbReference type="Proteomes" id="UP000480929"/>
    </source>
</evidence>
<accession>A0A6N7S9D0</accession>
<evidence type="ECO:0000313" key="2">
    <source>
        <dbReference type="EMBL" id="MSC33982.1"/>
    </source>
</evidence>
<dbReference type="EMBL" id="WKPI01000024">
    <property type="protein sequence ID" value="MSC33982.1"/>
    <property type="molecule type" value="Genomic_DNA"/>
</dbReference>
<dbReference type="RefSeq" id="WP_020224893.1">
    <property type="nucleotide sequence ID" value="NZ_CABKSC010000002.1"/>
</dbReference>
<comment type="caution">
    <text evidence="1">The sequence shown here is derived from an EMBL/GenBank/DDBJ whole genome shotgun (WGS) entry which is preliminary data.</text>
</comment>
<dbReference type="Proteomes" id="UP000480929">
    <property type="component" value="Unassembled WGS sequence"/>
</dbReference>
<sequence length="237" mass="26777">MKKNSDRTLTAVVVAVVLLALIGFGIAVQNVDQIFPEIASATPKPQPISKTVALPSFLDGCLRHEENTLTITEMDGMVSLLQKYRCEVNELTEADKQLLAQGIPSINTQEVHFSMEIQIIPEASQLQHQLLQEMIEWQKLVEYVGCFYHCVRLSTTEINEANIMNYAEVLDEQAWQVDQIYRIDYEVFGTVGDRLFMFNIAEVLKPAQSTEEINVLDVTDPQVIAKIRPLVDLEVPQ</sequence>
<evidence type="ECO:0000313" key="1">
    <source>
        <dbReference type="EMBL" id="MSA90252.1"/>
    </source>
</evidence>